<dbReference type="PROSITE" id="PS00136">
    <property type="entry name" value="SUBTILASE_ASP"/>
    <property type="match status" value="1"/>
</dbReference>
<keyword evidence="2" id="KW-0378">Hydrolase</keyword>
<dbReference type="PROSITE" id="PS51892">
    <property type="entry name" value="SUBTILASE"/>
    <property type="match status" value="1"/>
</dbReference>
<keyword evidence="3" id="KW-0720">Serine protease</keyword>
<name>A0A8B6G9W5_MYTGA</name>
<dbReference type="InterPro" id="IPR038466">
    <property type="entry name" value="S8_pro-domain_sf"/>
</dbReference>
<comment type="similarity">
    <text evidence="4">Belongs to the peptidase S8 family.</text>
</comment>
<dbReference type="InterPro" id="IPR023827">
    <property type="entry name" value="Peptidase_S8_Asp-AS"/>
</dbReference>
<keyword evidence="1" id="KW-0645">Protease</keyword>
<dbReference type="PANTHER" id="PTHR42884:SF13">
    <property type="entry name" value="NEUROENDOCRINE CONVERTASE 2"/>
    <property type="match status" value="1"/>
</dbReference>
<dbReference type="Pfam" id="PF16470">
    <property type="entry name" value="S8_pro-domain"/>
    <property type="match status" value="2"/>
</dbReference>
<sequence length="280" mass="32063">CGTEVLTNNWLVELDGEGGIDAAKAVAKRTGFNFVSPMLGSQREFHFTHSAVPHIRSRRSIIHTRKLKAHPMVKRAIQQTGFRRAKRGFQPKIRGVPVSEIRLKDPESAKLLDYSKSYSYAEPQDPLFQKEWYLMLGSQREFHFTHTAVPHVRSRRSIIHTRKLKAHPMVKRAIQQTGFRRAKRGFQPKIRGVPVSEIRLKDPESAILLDYSKSYSYAEPQDPLFQKEWYLKNVGQSGGKPGLDLNVEIAWAMGYTGKDVTTAIMDDGIDYLHEDLKNNY</sequence>
<dbReference type="GO" id="GO:0004252">
    <property type="term" value="F:serine-type endopeptidase activity"/>
    <property type="evidence" value="ECO:0007669"/>
    <property type="project" value="InterPro"/>
</dbReference>
<dbReference type="GO" id="GO:0005615">
    <property type="term" value="C:extracellular space"/>
    <property type="evidence" value="ECO:0007669"/>
    <property type="project" value="TreeGrafter"/>
</dbReference>
<evidence type="ECO:0000256" key="2">
    <source>
        <dbReference type="ARBA" id="ARBA00022801"/>
    </source>
</evidence>
<dbReference type="SUPFAM" id="SSF52743">
    <property type="entry name" value="Subtilisin-like"/>
    <property type="match status" value="1"/>
</dbReference>
<dbReference type="GO" id="GO:0016486">
    <property type="term" value="P:peptide hormone processing"/>
    <property type="evidence" value="ECO:0007669"/>
    <property type="project" value="TreeGrafter"/>
</dbReference>
<feature type="domain" description="Peptidase S8 pro-domain" evidence="5">
    <location>
        <begin position="10"/>
        <end position="87"/>
    </location>
</feature>
<dbReference type="SUPFAM" id="SSF54897">
    <property type="entry name" value="Protease propeptides/inhibitors"/>
    <property type="match status" value="2"/>
</dbReference>
<dbReference type="InterPro" id="IPR032815">
    <property type="entry name" value="S8_pro-domain"/>
</dbReference>
<evidence type="ECO:0000313" key="7">
    <source>
        <dbReference type="Proteomes" id="UP000596742"/>
    </source>
</evidence>
<comment type="caution">
    <text evidence="6">The sequence shown here is derived from an EMBL/GenBank/DDBJ whole genome shotgun (WGS) entry which is preliminary data.</text>
</comment>
<keyword evidence="7" id="KW-1185">Reference proteome</keyword>
<dbReference type="GO" id="GO:0016020">
    <property type="term" value="C:membrane"/>
    <property type="evidence" value="ECO:0007669"/>
    <property type="project" value="TreeGrafter"/>
</dbReference>
<feature type="non-terminal residue" evidence="6">
    <location>
        <position position="1"/>
    </location>
</feature>
<gene>
    <name evidence="6" type="ORF">MGAL_10B092397</name>
</gene>
<dbReference type="Proteomes" id="UP000596742">
    <property type="component" value="Unassembled WGS sequence"/>
</dbReference>
<evidence type="ECO:0000256" key="1">
    <source>
        <dbReference type="ARBA" id="ARBA00022670"/>
    </source>
</evidence>
<evidence type="ECO:0000313" key="6">
    <source>
        <dbReference type="EMBL" id="VDI60990.1"/>
    </source>
</evidence>
<organism evidence="6 7">
    <name type="scientific">Mytilus galloprovincialis</name>
    <name type="common">Mediterranean mussel</name>
    <dbReference type="NCBI Taxonomy" id="29158"/>
    <lineage>
        <taxon>Eukaryota</taxon>
        <taxon>Metazoa</taxon>
        <taxon>Spiralia</taxon>
        <taxon>Lophotrochozoa</taxon>
        <taxon>Mollusca</taxon>
        <taxon>Bivalvia</taxon>
        <taxon>Autobranchia</taxon>
        <taxon>Pteriomorphia</taxon>
        <taxon>Mytilida</taxon>
        <taxon>Mytiloidea</taxon>
        <taxon>Mytilidae</taxon>
        <taxon>Mytilinae</taxon>
        <taxon>Mytilus</taxon>
    </lineage>
</organism>
<dbReference type="InterPro" id="IPR036852">
    <property type="entry name" value="Peptidase_S8/S53_dom_sf"/>
</dbReference>
<protein>
    <recommendedName>
        <fullName evidence="5">Peptidase S8 pro-domain domain-containing protein</fullName>
    </recommendedName>
</protein>
<feature type="domain" description="Peptidase S8 pro-domain" evidence="5">
    <location>
        <begin position="137"/>
        <end position="184"/>
    </location>
</feature>
<dbReference type="GO" id="GO:0043005">
    <property type="term" value="C:neuron projection"/>
    <property type="evidence" value="ECO:0007669"/>
    <property type="project" value="TreeGrafter"/>
</dbReference>
<evidence type="ECO:0000256" key="3">
    <source>
        <dbReference type="ARBA" id="ARBA00022825"/>
    </source>
</evidence>
<dbReference type="Gene3D" id="3.30.70.850">
    <property type="entry name" value="Peptidase S8, pro-domain"/>
    <property type="match status" value="2"/>
</dbReference>
<dbReference type="PANTHER" id="PTHR42884">
    <property type="entry name" value="PROPROTEIN CONVERTASE SUBTILISIN/KEXIN-RELATED"/>
    <property type="match status" value="1"/>
</dbReference>
<comment type="caution">
    <text evidence="4">Lacks conserved residue(s) required for the propagation of feature annotation.</text>
</comment>
<evidence type="ECO:0000259" key="5">
    <source>
        <dbReference type="Pfam" id="PF16470"/>
    </source>
</evidence>
<evidence type="ECO:0000256" key="4">
    <source>
        <dbReference type="PROSITE-ProRule" id="PRU01240"/>
    </source>
</evidence>
<dbReference type="EMBL" id="UYJE01008095">
    <property type="protein sequence ID" value="VDI60990.1"/>
    <property type="molecule type" value="Genomic_DNA"/>
</dbReference>
<accession>A0A8B6G9W5</accession>
<reference evidence="6" key="1">
    <citation type="submission" date="2018-11" db="EMBL/GenBank/DDBJ databases">
        <authorList>
            <person name="Alioto T."/>
            <person name="Alioto T."/>
        </authorList>
    </citation>
    <scope>NUCLEOTIDE SEQUENCE</scope>
</reference>
<dbReference type="AlphaFoldDB" id="A0A8B6G9W5"/>
<proteinExistence type="inferred from homology"/>
<dbReference type="Gene3D" id="3.40.50.200">
    <property type="entry name" value="Peptidase S8/S53 domain"/>
    <property type="match status" value="1"/>
</dbReference>
<feature type="non-terminal residue" evidence="6">
    <location>
        <position position="280"/>
    </location>
</feature>
<dbReference type="OrthoDB" id="300641at2759"/>